<sequence length="170" mass="19528">TDDVRNVKQAMYRERRKKHSRESWSPKKTQEASEIMDGMHTTKEEQFLQAAKRSLKRWDFSLNWNVVRRRSSSRKSQLIVAAAHKLYSTDTTDISAVSNRGVNQRSGSFNERIHWNRLTLFGLTEISQLEIVAFPKVVKAAPTVAPKPKKRRISLPPPSTSFTAYIVSTL</sequence>
<keyword evidence="3" id="KW-1185">Reference proteome</keyword>
<feature type="non-terminal residue" evidence="2">
    <location>
        <position position="1"/>
    </location>
</feature>
<evidence type="ECO:0000256" key="1">
    <source>
        <dbReference type="SAM" id="MobiDB-lite"/>
    </source>
</evidence>
<feature type="region of interest" description="Disordered" evidence="1">
    <location>
        <begin position="1"/>
        <end position="33"/>
    </location>
</feature>
<organism evidence="2 3">
    <name type="scientific">Nesidiocoris tenuis</name>
    <dbReference type="NCBI Taxonomy" id="355587"/>
    <lineage>
        <taxon>Eukaryota</taxon>
        <taxon>Metazoa</taxon>
        <taxon>Ecdysozoa</taxon>
        <taxon>Arthropoda</taxon>
        <taxon>Hexapoda</taxon>
        <taxon>Insecta</taxon>
        <taxon>Pterygota</taxon>
        <taxon>Neoptera</taxon>
        <taxon>Paraneoptera</taxon>
        <taxon>Hemiptera</taxon>
        <taxon>Heteroptera</taxon>
        <taxon>Panheteroptera</taxon>
        <taxon>Cimicomorpha</taxon>
        <taxon>Miridae</taxon>
        <taxon>Dicyphina</taxon>
        <taxon>Nesidiocoris</taxon>
    </lineage>
</organism>
<accession>A0A6H5G0T5</accession>
<reference evidence="2 3" key="1">
    <citation type="submission" date="2020-02" db="EMBL/GenBank/DDBJ databases">
        <authorList>
            <person name="Ferguson B K."/>
        </authorList>
    </citation>
    <scope>NUCLEOTIDE SEQUENCE [LARGE SCALE GENOMIC DNA]</scope>
</reference>
<name>A0A6H5G0T5_9HEMI</name>
<dbReference type="Proteomes" id="UP000479000">
    <property type="component" value="Unassembled WGS sequence"/>
</dbReference>
<dbReference type="EMBL" id="CADCXU010004084">
    <property type="protein sequence ID" value="CAA9995820.1"/>
    <property type="molecule type" value="Genomic_DNA"/>
</dbReference>
<feature type="compositionally biased region" description="Basic and acidic residues" evidence="1">
    <location>
        <begin position="21"/>
        <end position="31"/>
    </location>
</feature>
<protein>
    <submittedName>
        <fullName evidence="2">Uncharacterized protein</fullName>
    </submittedName>
</protein>
<proteinExistence type="predicted"/>
<dbReference type="AlphaFoldDB" id="A0A6H5G0T5"/>
<evidence type="ECO:0000313" key="3">
    <source>
        <dbReference type="Proteomes" id="UP000479000"/>
    </source>
</evidence>
<gene>
    <name evidence="2" type="ORF">NTEN_LOCUS2553</name>
</gene>
<evidence type="ECO:0000313" key="2">
    <source>
        <dbReference type="EMBL" id="CAA9995820.1"/>
    </source>
</evidence>